<keyword evidence="2" id="KW-1185">Reference proteome</keyword>
<protein>
    <submittedName>
        <fullName evidence="1">Uncharacterized protein</fullName>
    </submittedName>
</protein>
<evidence type="ECO:0000313" key="2">
    <source>
        <dbReference type="Proteomes" id="UP000305109"/>
    </source>
</evidence>
<reference evidence="1 2" key="1">
    <citation type="submission" date="2019-04" db="EMBL/GenBank/DDBJ databases">
        <title>Rhodococcus oryzae sp. nov., a novel actinomycete isolated from rhizosphere soil of rice (Oryza sativa L.).</title>
        <authorList>
            <person name="Li C."/>
        </authorList>
    </citation>
    <scope>NUCLEOTIDE SEQUENCE [LARGE SCALE GENOMIC DNA]</scope>
    <source>
        <strain evidence="1 2">NEAU-CX67</strain>
    </source>
</reference>
<gene>
    <name evidence="1" type="ORF">FCG67_23305</name>
</gene>
<accession>A0ABY2RDR5</accession>
<dbReference type="Proteomes" id="UP000305109">
    <property type="component" value="Unassembled WGS sequence"/>
</dbReference>
<comment type="caution">
    <text evidence="1">The sequence shown here is derived from an EMBL/GenBank/DDBJ whole genome shotgun (WGS) entry which is preliminary data.</text>
</comment>
<organism evidence="1 2">
    <name type="scientific">Rhodococcus oryzae</name>
    <dbReference type="NCBI Taxonomy" id="2571143"/>
    <lineage>
        <taxon>Bacteria</taxon>
        <taxon>Bacillati</taxon>
        <taxon>Actinomycetota</taxon>
        <taxon>Actinomycetes</taxon>
        <taxon>Mycobacteriales</taxon>
        <taxon>Nocardiaceae</taxon>
        <taxon>Rhodococcus</taxon>
    </lineage>
</organism>
<name>A0ABY2RDR5_9NOCA</name>
<dbReference type="RefSeq" id="WP_136911963.1">
    <property type="nucleotide sequence ID" value="NZ_SUMD01000016.1"/>
</dbReference>
<sequence length="64" mass="6261">MGGGDPGCTAVAGSVAARPTAVSDECDETTDEQSCATAGGSSNFSVDELIKSFSGGFAMDSHIG</sequence>
<proteinExistence type="predicted"/>
<dbReference type="EMBL" id="SUMD01000016">
    <property type="protein sequence ID" value="TJZ73676.1"/>
    <property type="molecule type" value="Genomic_DNA"/>
</dbReference>
<evidence type="ECO:0000313" key="1">
    <source>
        <dbReference type="EMBL" id="TJZ73676.1"/>
    </source>
</evidence>